<protein>
    <submittedName>
        <fullName evidence="2">Uncharacterized protein</fullName>
    </submittedName>
</protein>
<evidence type="ECO:0000256" key="1">
    <source>
        <dbReference type="SAM" id="MobiDB-lite"/>
    </source>
</evidence>
<reference evidence="2 3" key="1">
    <citation type="submission" date="2019-03" db="EMBL/GenBank/DDBJ databases">
        <title>First draft genome of Liparis tanakae, snailfish: a comprehensive survey of snailfish specific genes.</title>
        <authorList>
            <person name="Kim W."/>
            <person name="Song I."/>
            <person name="Jeong J.-H."/>
            <person name="Kim D."/>
            <person name="Kim S."/>
            <person name="Ryu S."/>
            <person name="Song J.Y."/>
            <person name="Lee S.K."/>
        </authorList>
    </citation>
    <scope>NUCLEOTIDE SEQUENCE [LARGE SCALE GENOMIC DNA]</scope>
    <source>
        <tissue evidence="2">Muscle</tissue>
    </source>
</reference>
<evidence type="ECO:0000313" key="2">
    <source>
        <dbReference type="EMBL" id="TNN25186.1"/>
    </source>
</evidence>
<feature type="compositionally biased region" description="Polar residues" evidence="1">
    <location>
        <begin position="37"/>
        <end position="59"/>
    </location>
</feature>
<dbReference type="EMBL" id="SRLO01013225">
    <property type="protein sequence ID" value="TNN25186.1"/>
    <property type="molecule type" value="Genomic_DNA"/>
</dbReference>
<dbReference type="Proteomes" id="UP000314294">
    <property type="component" value="Unassembled WGS sequence"/>
</dbReference>
<sequence length="86" mass="9118">MLVNTNVSLDELTCVAGCVLLSEADIPLDMGVFSCSSPQRAESQQAATPTRHTVSSSQSTPPPKRNKVNVATQCDPDEVIVLSDSE</sequence>
<evidence type="ECO:0000313" key="3">
    <source>
        <dbReference type="Proteomes" id="UP000314294"/>
    </source>
</evidence>
<dbReference type="OrthoDB" id="7492809at2759"/>
<feature type="region of interest" description="Disordered" evidence="1">
    <location>
        <begin position="37"/>
        <end position="72"/>
    </location>
</feature>
<dbReference type="AlphaFoldDB" id="A0A4Z2E8E1"/>
<organism evidence="2 3">
    <name type="scientific">Liparis tanakae</name>
    <name type="common">Tanaka's snailfish</name>
    <dbReference type="NCBI Taxonomy" id="230148"/>
    <lineage>
        <taxon>Eukaryota</taxon>
        <taxon>Metazoa</taxon>
        <taxon>Chordata</taxon>
        <taxon>Craniata</taxon>
        <taxon>Vertebrata</taxon>
        <taxon>Euteleostomi</taxon>
        <taxon>Actinopterygii</taxon>
        <taxon>Neopterygii</taxon>
        <taxon>Teleostei</taxon>
        <taxon>Neoteleostei</taxon>
        <taxon>Acanthomorphata</taxon>
        <taxon>Eupercaria</taxon>
        <taxon>Perciformes</taxon>
        <taxon>Cottioidei</taxon>
        <taxon>Cottales</taxon>
        <taxon>Liparidae</taxon>
        <taxon>Liparis</taxon>
    </lineage>
</organism>
<proteinExistence type="predicted"/>
<comment type="caution">
    <text evidence="2">The sequence shown here is derived from an EMBL/GenBank/DDBJ whole genome shotgun (WGS) entry which is preliminary data.</text>
</comment>
<accession>A0A4Z2E8E1</accession>
<name>A0A4Z2E8E1_9TELE</name>
<keyword evidence="3" id="KW-1185">Reference proteome</keyword>
<gene>
    <name evidence="2" type="ORF">EYF80_064688</name>
</gene>